<organism evidence="2 3">
    <name type="scientific">Crotalus adamanteus</name>
    <name type="common">Eastern diamondback rattlesnake</name>
    <dbReference type="NCBI Taxonomy" id="8729"/>
    <lineage>
        <taxon>Eukaryota</taxon>
        <taxon>Metazoa</taxon>
        <taxon>Chordata</taxon>
        <taxon>Craniata</taxon>
        <taxon>Vertebrata</taxon>
        <taxon>Euteleostomi</taxon>
        <taxon>Lepidosauria</taxon>
        <taxon>Squamata</taxon>
        <taxon>Bifurcata</taxon>
        <taxon>Unidentata</taxon>
        <taxon>Episquamata</taxon>
        <taxon>Toxicofera</taxon>
        <taxon>Serpentes</taxon>
        <taxon>Colubroidea</taxon>
        <taxon>Viperidae</taxon>
        <taxon>Crotalinae</taxon>
        <taxon>Crotalus</taxon>
    </lineage>
</organism>
<dbReference type="PANTHER" id="PTHR46105:SF28">
    <property type="entry name" value="ZINC FINGER PROTEIN 37-LIKE"/>
    <property type="match status" value="1"/>
</dbReference>
<reference evidence="2 3" key="1">
    <citation type="journal article" date="2024" name="Proc. Natl. Acad. Sci. U.S.A.">
        <title>The genetic regulatory architecture and epigenomic basis for age-related changes in rattlesnake venom.</title>
        <authorList>
            <person name="Hogan M.P."/>
            <person name="Holding M.L."/>
            <person name="Nystrom G.S."/>
            <person name="Colston T.J."/>
            <person name="Bartlett D.A."/>
            <person name="Mason A.J."/>
            <person name="Ellsworth S.A."/>
            <person name="Rautsaw R.M."/>
            <person name="Lawrence K.C."/>
            <person name="Strickland J.L."/>
            <person name="He B."/>
            <person name="Fraser P."/>
            <person name="Margres M.J."/>
            <person name="Gilbert D.M."/>
            <person name="Gibbs H.L."/>
            <person name="Parkinson C.L."/>
            <person name="Rokyta D.R."/>
        </authorList>
    </citation>
    <scope>NUCLEOTIDE SEQUENCE [LARGE SCALE GENOMIC DNA]</scope>
    <source>
        <strain evidence="2">DRR0105</strain>
    </source>
</reference>
<dbReference type="InterPro" id="IPR000210">
    <property type="entry name" value="BTB/POZ_dom"/>
</dbReference>
<accession>A0AAW1AU38</accession>
<proteinExistence type="predicted"/>
<protein>
    <submittedName>
        <fullName evidence="2">Kelch-like 10</fullName>
    </submittedName>
</protein>
<evidence type="ECO:0000259" key="1">
    <source>
        <dbReference type="PROSITE" id="PS50097"/>
    </source>
</evidence>
<dbReference type="PROSITE" id="PS50097">
    <property type="entry name" value="BTB"/>
    <property type="match status" value="1"/>
</dbReference>
<dbReference type="GO" id="GO:0000978">
    <property type="term" value="F:RNA polymerase II cis-regulatory region sequence-specific DNA binding"/>
    <property type="evidence" value="ECO:0007669"/>
    <property type="project" value="TreeGrafter"/>
</dbReference>
<keyword evidence="3" id="KW-1185">Reference proteome</keyword>
<gene>
    <name evidence="2" type="ORF">NXF25_016535</name>
</gene>
<dbReference type="Pfam" id="PF00651">
    <property type="entry name" value="BTB"/>
    <property type="match status" value="1"/>
</dbReference>
<evidence type="ECO:0000313" key="3">
    <source>
        <dbReference type="Proteomes" id="UP001474421"/>
    </source>
</evidence>
<name>A0AAW1AU38_CROAD</name>
<dbReference type="EMBL" id="JAOTOJ010000014">
    <property type="protein sequence ID" value="KAK9393273.1"/>
    <property type="molecule type" value="Genomic_DNA"/>
</dbReference>
<dbReference type="Gene3D" id="3.30.710.10">
    <property type="entry name" value="Potassium Channel Kv1.1, Chain A"/>
    <property type="match status" value="1"/>
</dbReference>
<dbReference type="GO" id="GO:0000981">
    <property type="term" value="F:DNA-binding transcription factor activity, RNA polymerase II-specific"/>
    <property type="evidence" value="ECO:0007669"/>
    <property type="project" value="TreeGrafter"/>
</dbReference>
<dbReference type="AlphaFoldDB" id="A0AAW1AU38"/>
<dbReference type="SUPFAM" id="SSF54695">
    <property type="entry name" value="POZ domain"/>
    <property type="match status" value="1"/>
</dbReference>
<evidence type="ECO:0000313" key="2">
    <source>
        <dbReference type="EMBL" id="KAK9393273.1"/>
    </source>
</evidence>
<sequence length="69" mass="7700">MDDASASAGYSYRHMERKMSAMACTVFNELRLEGKLCDVIIKVNGCEFNAHKNILCSCSSYFRSVLPVS</sequence>
<dbReference type="InterPro" id="IPR050457">
    <property type="entry name" value="ZnFinger_BTB_dom_contain"/>
</dbReference>
<comment type="caution">
    <text evidence="2">The sequence shown here is derived from an EMBL/GenBank/DDBJ whole genome shotgun (WGS) entry which is preliminary data.</text>
</comment>
<feature type="domain" description="BTB" evidence="1">
    <location>
        <begin position="37"/>
        <end position="69"/>
    </location>
</feature>
<dbReference type="InterPro" id="IPR011333">
    <property type="entry name" value="SKP1/BTB/POZ_sf"/>
</dbReference>
<dbReference type="PANTHER" id="PTHR46105">
    <property type="entry name" value="AGAP004733-PA"/>
    <property type="match status" value="1"/>
</dbReference>
<dbReference type="Proteomes" id="UP001474421">
    <property type="component" value="Unassembled WGS sequence"/>
</dbReference>